<evidence type="ECO:0000313" key="11">
    <source>
        <dbReference type="Proteomes" id="UP000680158"/>
    </source>
</evidence>
<dbReference type="RefSeq" id="WP_212683498.1">
    <property type="nucleotide sequence ID" value="NZ_JAGSPM010000003.1"/>
</dbReference>
<dbReference type="InterPro" id="IPR003280">
    <property type="entry name" value="2pore_dom_K_chnl"/>
</dbReference>
<feature type="transmembrane region" description="Helical" evidence="8">
    <location>
        <begin position="74"/>
        <end position="93"/>
    </location>
</feature>
<evidence type="ECO:0000256" key="3">
    <source>
        <dbReference type="ARBA" id="ARBA00022692"/>
    </source>
</evidence>
<evidence type="ECO:0000313" key="10">
    <source>
        <dbReference type="EMBL" id="MBR7746125.1"/>
    </source>
</evidence>
<evidence type="ECO:0000256" key="4">
    <source>
        <dbReference type="ARBA" id="ARBA00022989"/>
    </source>
</evidence>
<keyword evidence="7 10" id="KW-0407">Ion channel</keyword>
<evidence type="ECO:0000256" key="5">
    <source>
        <dbReference type="ARBA" id="ARBA00023065"/>
    </source>
</evidence>
<keyword evidence="6 8" id="KW-0472">Membrane</keyword>
<dbReference type="SUPFAM" id="SSF81324">
    <property type="entry name" value="Voltage-gated potassium channels"/>
    <property type="match status" value="1"/>
</dbReference>
<dbReference type="PANTHER" id="PTHR11003">
    <property type="entry name" value="POTASSIUM CHANNEL, SUBFAMILY K"/>
    <property type="match status" value="1"/>
</dbReference>
<gene>
    <name evidence="10" type="ORF">KDM92_05990</name>
</gene>
<keyword evidence="5" id="KW-0406">Ion transport</keyword>
<evidence type="ECO:0000259" key="9">
    <source>
        <dbReference type="Pfam" id="PF07885"/>
    </source>
</evidence>
<reference evidence="10 11" key="1">
    <citation type="submission" date="2021-04" db="EMBL/GenBank/DDBJ databases">
        <title>novel species isolated from subtropical streams in China.</title>
        <authorList>
            <person name="Lu H."/>
        </authorList>
    </citation>
    <scope>NUCLEOTIDE SEQUENCE [LARGE SCALE GENOMIC DNA]</scope>
    <source>
        <strain evidence="10 11">BYS107W</strain>
    </source>
</reference>
<feature type="domain" description="Potassium channel" evidence="9">
    <location>
        <begin position="21"/>
        <end position="85"/>
    </location>
</feature>
<dbReference type="Pfam" id="PF07885">
    <property type="entry name" value="Ion_trans_2"/>
    <property type="match status" value="1"/>
</dbReference>
<feature type="transmembrane region" description="Helical" evidence="8">
    <location>
        <begin position="12"/>
        <end position="30"/>
    </location>
</feature>
<comment type="subcellular location">
    <subcellularLocation>
        <location evidence="1">Membrane</location>
        <topology evidence="1">Multi-pass membrane protein</topology>
    </subcellularLocation>
</comment>
<protein>
    <submittedName>
        <fullName evidence="10">Two pore domain potassium channel family protein</fullName>
    </submittedName>
</protein>
<keyword evidence="4 8" id="KW-1133">Transmembrane helix</keyword>
<evidence type="ECO:0000256" key="8">
    <source>
        <dbReference type="SAM" id="Phobius"/>
    </source>
</evidence>
<evidence type="ECO:0000256" key="7">
    <source>
        <dbReference type="ARBA" id="ARBA00023303"/>
    </source>
</evidence>
<dbReference type="GO" id="GO:0015271">
    <property type="term" value="F:outward rectifier potassium channel activity"/>
    <property type="evidence" value="ECO:0007669"/>
    <property type="project" value="TreeGrafter"/>
</dbReference>
<evidence type="ECO:0000256" key="1">
    <source>
        <dbReference type="ARBA" id="ARBA00004141"/>
    </source>
</evidence>
<keyword evidence="11" id="KW-1185">Reference proteome</keyword>
<dbReference type="AlphaFoldDB" id="A0A941DDB0"/>
<accession>A0A941DDB0</accession>
<keyword evidence="3 8" id="KW-0812">Transmembrane</keyword>
<dbReference type="GO" id="GO:0005886">
    <property type="term" value="C:plasma membrane"/>
    <property type="evidence" value="ECO:0007669"/>
    <property type="project" value="TreeGrafter"/>
</dbReference>
<organism evidence="10 11">
    <name type="scientific">Undibacterium baiyunense</name>
    <dbReference type="NCBI Taxonomy" id="2828731"/>
    <lineage>
        <taxon>Bacteria</taxon>
        <taxon>Pseudomonadati</taxon>
        <taxon>Pseudomonadota</taxon>
        <taxon>Betaproteobacteria</taxon>
        <taxon>Burkholderiales</taxon>
        <taxon>Oxalobacteraceae</taxon>
        <taxon>Undibacterium</taxon>
    </lineage>
</organism>
<dbReference type="GO" id="GO:0022841">
    <property type="term" value="F:potassium ion leak channel activity"/>
    <property type="evidence" value="ECO:0007669"/>
    <property type="project" value="TreeGrafter"/>
</dbReference>
<proteinExistence type="predicted"/>
<dbReference type="InterPro" id="IPR013099">
    <property type="entry name" value="K_chnl_dom"/>
</dbReference>
<sequence length="128" mass="14571">MRKLLLYVANRIQVILILYVLSILGAAFLFSHLESKTFVDGLWWACVTSLTIGYGDLSPMTIEGRLMAIVFAHFWIFCIIPMIIASIITNILVDKSAFTHDEQEWQEKSLQKIADKLGITLDPPPRDF</sequence>
<dbReference type="PANTHER" id="PTHR11003:SF291">
    <property type="entry name" value="IP11374P"/>
    <property type="match status" value="1"/>
</dbReference>
<dbReference type="Gene3D" id="1.10.287.70">
    <property type="match status" value="1"/>
</dbReference>
<evidence type="ECO:0000256" key="2">
    <source>
        <dbReference type="ARBA" id="ARBA00022448"/>
    </source>
</evidence>
<comment type="caution">
    <text evidence="10">The sequence shown here is derived from an EMBL/GenBank/DDBJ whole genome shotgun (WGS) entry which is preliminary data.</text>
</comment>
<dbReference type="EMBL" id="JAGSPM010000003">
    <property type="protein sequence ID" value="MBR7746125.1"/>
    <property type="molecule type" value="Genomic_DNA"/>
</dbReference>
<name>A0A941DDB0_9BURK</name>
<dbReference type="GO" id="GO:0030322">
    <property type="term" value="P:stabilization of membrane potential"/>
    <property type="evidence" value="ECO:0007669"/>
    <property type="project" value="TreeGrafter"/>
</dbReference>
<keyword evidence="2" id="KW-0813">Transport</keyword>
<feature type="transmembrane region" description="Helical" evidence="8">
    <location>
        <begin position="42"/>
        <end position="62"/>
    </location>
</feature>
<evidence type="ECO:0000256" key="6">
    <source>
        <dbReference type="ARBA" id="ARBA00023136"/>
    </source>
</evidence>
<dbReference type="Proteomes" id="UP000680158">
    <property type="component" value="Unassembled WGS sequence"/>
</dbReference>